<accession>A0AAJ0GFJ4</accession>
<dbReference type="EMBL" id="JAWDJX010000005">
    <property type="protein sequence ID" value="KAK3056565.1"/>
    <property type="molecule type" value="Genomic_DNA"/>
</dbReference>
<sequence>MASCVCSTRALQVIIKDITGISAWQRQPRVIYWHQRSSRFSTRPPFQQIETWTFSQPSADDGFLPLDSAKEPSAVPGTGITGGDATTSTTKTTKGGEEWHPELQILSKQARVHSDEAIDALNGVLVDNTHQPEIIANETEAESAPLLPPDSSSAHMTAREGKRLGRKQRRLAAGKWKPSAQAETNIENVLGKIDAMDGPSIRPKKAKSTVKAKTAGMKPREKAKAGRVDSKTKEAKKTPSYVSDRPKKETWKVQKAALSTKFGETGWQPRKRLSPDTLEGIRALHKSDPAAYSTAMLAEHFKITPEAIRRVLKSKWKPSEDEVEDRRLRWEKRGVKKWEDMSKQGARPPAQWRARGVKSPAARSREEGNGKRGVGREDGYIKWADS</sequence>
<proteinExistence type="inferred from homology"/>
<dbReference type="InterPro" id="IPR010487">
    <property type="entry name" value="NGRN/Rrg9"/>
</dbReference>
<evidence type="ECO:0000313" key="8">
    <source>
        <dbReference type="Proteomes" id="UP001271007"/>
    </source>
</evidence>
<dbReference type="PANTHER" id="PTHR13475">
    <property type="entry name" value="NEUGRIN"/>
    <property type="match status" value="1"/>
</dbReference>
<comment type="similarity">
    <text evidence="3">Belongs to the RRG9 family.</text>
</comment>
<keyword evidence="8" id="KW-1185">Reference proteome</keyword>
<organism evidence="7 8">
    <name type="scientific">Extremus antarcticus</name>
    <dbReference type="NCBI Taxonomy" id="702011"/>
    <lineage>
        <taxon>Eukaryota</taxon>
        <taxon>Fungi</taxon>
        <taxon>Dikarya</taxon>
        <taxon>Ascomycota</taxon>
        <taxon>Pezizomycotina</taxon>
        <taxon>Dothideomycetes</taxon>
        <taxon>Dothideomycetidae</taxon>
        <taxon>Mycosphaerellales</taxon>
        <taxon>Extremaceae</taxon>
        <taxon>Extremus</taxon>
    </lineage>
</organism>
<evidence type="ECO:0000256" key="4">
    <source>
        <dbReference type="ARBA" id="ARBA00013566"/>
    </source>
</evidence>
<evidence type="ECO:0000256" key="5">
    <source>
        <dbReference type="ARBA" id="ARBA00022946"/>
    </source>
</evidence>
<feature type="region of interest" description="Disordered" evidence="6">
    <location>
        <begin position="337"/>
        <end position="386"/>
    </location>
</feature>
<name>A0AAJ0GFJ4_9PEZI</name>
<evidence type="ECO:0000256" key="1">
    <source>
        <dbReference type="ARBA" id="ARBA00003548"/>
    </source>
</evidence>
<dbReference type="Pfam" id="PF06413">
    <property type="entry name" value="Neugrin"/>
    <property type="match status" value="1"/>
</dbReference>
<dbReference type="AlphaFoldDB" id="A0AAJ0GFJ4"/>
<dbReference type="PANTHER" id="PTHR13475:SF3">
    <property type="entry name" value="NEUGRIN"/>
    <property type="match status" value="1"/>
</dbReference>
<feature type="region of interest" description="Disordered" evidence="6">
    <location>
        <begin position="139"/>
        <end position="179"/>
    </location>
</feature>
<evidence type="ECO:0000256" key="6">
    <source>
        <dbReference type="SAM" id="MobiDB-lite"/>
    </source>
</evidence>
<feature type="region of interest" description="Disordered" evidence="6">
    <location>
        <begin position="197"/>
        <end position="247"/>
    </location>
</feature>
<evidence type="ECO:0000256" key="2">
    <source>
        <dbReference type="ARBA" id="ARBA00004173"/>
    </source>
</evidence>
<protein>
    <recommendedName>
        <fullName evidence="4">Required for respiratory growth protein 9, mitochondrial</fullName>
    </recommendedName>
</protein>
<feature type="compositionally biased region" description="Basic and acidic residues" evidence="6">
    <location>
        <begin position="218"/>
        <end position="237"/>
    </location>
</feature>
<feature type="compositionally biased region" description="Low complexity" evidence="6">
    <location>
        <begin position="83"/>
        <end position="93"/>
    </location>
</feature>
<comment type="subcellular location">
    <subcellularLocation>
        <location evidence="2">Mitochondrion</location>
    </subcellularLocation>
</comment>
<feature type="region of interest" description="Disordered" evidence="6">
    <location>
        <begin position="74"/>
        <end position="96"/>
    </location>
</feature>
<dbReference type="Proteomes" id="UP001271007">
    <property type="component" value="Unassembled WGS sequence"/>
</dbReference>
<feature type="compositionally biased region" description="Basic and acidic residues" evidence="6">
    <location>
        <begin position="363"/>
        <end position="386"/>
    </location>
</feature>
<evidence type="ECO:0000256" key="3">
    <source>
        <dbReference type="ARBA" id="ARBA00010895"/>
    </source>
</evidence>
<keyword evidence="5" id="KW-0809">Transit peptide</keyword>
<feature type="compositionally biased region" description="Low complexity" evidence="6">
    <location>
        <begin position="143"/>
        <end position="154"/>
    </location>
</feature>
<comment type="function">
    <text evidence="1">Required for respiratory activity and maintenance and expression of the mitochondrial genome.</text>
</comment>
<dbReference type="GO" id="GO:0005634">
    <property type="term" value="C:nucleus"/>
    <property type="evidence" value="ECO:0007669"/>
    <property type="project" value="TreeGrafter"/>
</dbReference>
<gene>
    <name evidence="7" type="primary">RRG9</name>
    <name evidence="7" type="ORF">LTR09_002358</name>
</gene>
<comment type="caution">
    <text evidence="7">The sequence shown here is derived from an EMBL/GenBank/DDBJ whole genome shotgun (WGS) entry which is preliminary data.</text>
</comment>
<dbReference type="GO" id="GO:0005739">
    <property type="term" value="C:mitochondrion"/>
    <property type="evidence" value="ECO:0007669"/>
    <property type="project" value="UniProtKB-SubCell"/>
</dbReference>
<reference evidence="7" key="1">
    <citation type="submission" date="2023-04" db="EMBL/GenBank/DDBJ databases">
        <title>Black Yeasts Isolated from many extreme environments.</title>
        <authorList>
            <person name="Coleine C."/>
            <person name="Stajich J.E."/>
            <person name="Selbmann L."/>
        </authorList>
    </citation>
    <scope>NUCLEOTIDE SEQUENCE</scope>
    <source>
        <strain evidence="7">CCFEE 5312</strain>
    </source>
</reference>
<evidence type="ECO:0000313" key="7">
    <source>
        <dbReference type="EMBL" id="KAK3056565.1"/>
    </source>
</evidence>